<protein>
    <recommendedName>
        <fullName evidence="3">DUF2250 domain-containing protein</fullName>
    </recommendedName>
</protein>
<gene>
    <name evidence="1" type="ORF">TES1_0743</name>
</gene>
<name>W0I287_9EURY</name>
<dbReference type="AlphaFoldDB" id="W0I287"/>
<dbReference type="KEGG" id="ths:TES1_0743"/>
<dbReference type="SUPFAM" id="SSF46785">
    <property type="entry name" value="Winged helix' DNA-binding domain"/>
    <property type="match status" value="1"/>
</dbReference>
<dbReference type="InterPro" id="IPR036390">
    <property type="entry name" value="WH_DNA-bd_sf"/>
</dbReference>
<sequence>MEDYDKLIDILNLLTPLQVYILAHLRQANIDYAKSIAKMIEMPIEKVAESLEELEKLGIIERTHGAAIKRTEARFKLSAEVRKHHTYYRLTKEGRHLLRTIKTNNLLGEYLSNISGYRNTLELLLFLKKARYEHAATISRVFSVSLENTRNILRNLVKLNLIVECKPKVLKRKHRKAKPKKETRTQHNTTNYLDLENFF</sequence>
<organism evidence="1 2">
    <name type="scientific">Thermococcus paralvinellae</name>
    <dbReference type="NCBI Taxonomy" id="582419"/>
    <lineage>
        <taxon>Archaea</taxon>
        <taxon>Methanobacteriati</taxon>
        <taxon>Methanobacteriota</taxon>
        <taxon>Thermococci</taxon>
        <taxon>Thermococcales</taxon>
        <taxon>Thermococcaceae</taxon>
        <taxon>Thermococcus</taxon>
    </lineage>
</organism>
<evidence type="ECO:0008006" key="3">
    <source>
        <dbReference type="Google" id="ProtNLM"/>
    </source>
</evidence>
<dbReference type="Pfam" id="PF10007">
    <property type="entry name" value="DUF2250"/>
    <property type="match status" value="2"/>
</dbReference>
<dbReference type="RefSeq" id="WP_227738512.1">
    <property type="nucleotide sequence ID" value="NZ_CP006965.1"/>
</dbReference>
<dbReference type="HOGENOM" id="CLU_1324070_0_0_2"/>
<reference evidence="1 2" key="1">
    <citation type="journal article" date="2014" name="Int. J. Syst. Evol. Microbiol.">
        <title>Thermococcus paralvinellae sp. nov. and Thermococcus cleftensis sp. nov. of hyperthermophilic heterotrophs from deep-sea hydrothermal vents.</title>
        <authorList>
            <person name="Hensley S.A."/>
            <person name="Jung J.H."/>
            <person name="Park C.S."/>
            <person name="Holden J.F."/>
        </authorList>
    </citation>
    <scope>NUCLEOTIDE SEQUENCE [LARGE SCALE GENOMIC DNA]</scope>
    <source>
        <strain evidence="1 2">ES1</strain>
    </source>
</reference>
<dbReference type="Gene3D" id="1.10.10.10">
    <property type="entry name" value="Winged helix-like DNA-binding domain superfamily/Winged helix DNA-binding domain"/>
    <property type="match status" value="1"/>
</dbReference>
<accession>W0I287</accession>
<dbReference type="Proteomes" id="UP000019027">
    <property type="component" value="Chromosome"/>
</dbReference>
<proteinExistence type="predicted"/>
<evidence type="ECO:0000313" key="1">
    <source>
        <dbReference type="EMBL" id="AHF80129.1"/>
    </source>
</evidence>
<dbReference type="EMBL" id="CP006965">
    <property type="protein sequence ID" value="AHF80129.1"/>
    <property type="molecule type" value="Genomic_DNA"/>
</dbReference>
<dbReference type="GeneID" id="24907527"/>
<dbReference type="InterPro" id="IPR019254">
    <property type="entry name" value="DUF2250"/>
</dbReference>
<evidence type="ECO:0000313" key="2">
    <source>
        <dbReference type="Proteomes" id="UP000019027"/>
    </source>
</evidence>
<dbReference type="InterPro" id="IPR036388">
    <property type="entry name" value="WH-like_DNA-bd_sf"/>
</dbReference>
<dbReference type="STRING" id="582419.TES1_0743"/>
<keyword evidence="2" id="KW-1185">Reference proteome</keyword>